<protein>
    <submittedName>
        <fullName evidence="2">Aldo/keto reductase</fullName>
    </submittedName>
</protein>
<organism evidence="2 3">
    <name type="scientific">Lentzea indica</name>
    <dbReference type="NCBI Taxonomy" id="2604800"/>
    <lineage>
        <taxon>Bacteria</taxon>
        <taxon>Bacillati</taxon>
        <taxon>Actinomycetota</taxon>
        <taxon>Actinomycetes</taxon>
        <taxon>Pseudonocardiales</taxon>
        <taxon>Pseudonocardiaceae</taxon>
        <taxon>Lentzea</taxon>
    </lineage>
</organism>
<dbReference type="InterPro" id="IPR023210">
    <property type="entry name" value="NADP_OxRdtase_dom"/>
</dbReference>
<name>A0ABX1FME3_9PSEU</name>
<proteinExistence type="predicted"/>
<keyword evidence="3" id="KW-1185">Reference proteome</keyword>
<sequence>MSSVNTAARDFPDHAPKLGLGLAALGRPAYINLGRDGALPEARTVDAMRDTCRQVLDAAYAAGVRWVDVARSYGLAEMFLAGWLADRGMPDLTVSSKWGYTYVGGWRLDAEVHEIKEHSTSRFAEQWTESRALLGERIAIYQVHSLTPDSPVFTDQPLLEALAGLNAQGVRVGFSTSGSTQAETIERGMALRVAGQPVFTAVQSTWNVLEPSAGPALAQAHRSGAHVLIKEAMANGKLATNPPTPLLEIAERHGVGPDAIAIAAALSHPWADTVLLGPTSTDQLSSNLCAAAVCLTEQDLQQLAPLAMPTTEYWFERGMLTWC</sequence>
<dbReference type="Pfam" id="PF00248">
    <property type="entry name" value="Aldo_ket_red"/>
    <property type="match status" value="1"/>
</dbReference>
<dbReference type="Proteomes" id="UP001515943">
    <property type="component" value="Unassembled WGS sequence"/>
</dbReference>
<comment type="caution">
    <text evidence="2">The sequence shown here is derived from an EMBL/GenBank/DDBJ whole genome shotgun (WGS) entry which is preliminary data.</text>
</comment>
<reference evidence="2 3" key="1">
    <citation type="submission" date="2019-08" db="EMBL/GenBank/DDBJ databases">
        <title>Lentzea from Indian Himalayas.</title>
        <authorList>
            <person name="Mandal S."/>
            <person name="Mallick Gupta A."/>
            <person name="Maiti P.K."/>
            <person name="Sarkar J."/>
            <person name="Mandal S."/>
        </authorList>
    </citation>
    <scope>NUCLEOTIDE SEQUENCE [LARGE SCALE GENOMIC DNA]</scope>
    <source>
        <strain evidence="2 3">PSKA42</strain>
    </source>
</reference>
<dbReference type="SUPFAM" id="SSF51430">
    <property type="entry name" value="NAD(P)-linked oxidoreductase"/>
    <property type="match status" value="1"/>
</dbReference>
<dbReference type="InterPro" id="IPR053135">
    <property type="entry name" value="AKR2_Oxidoreductase"/>
</dbReference>
<dbReference type="CDD" id="cd19098">
    <property type="entry name" value="AKR_unchar"/>
    <property type="match status" value="1"/>
</dbReference>
<dbReference type="PANTHER" id="PTHR43312">
    <property type="entry name" value="D-THREO-ALDOSE 1-DEHYDROGENASE"/>
    <property type="match status" value="1"/>
</dbReference>
<accession>A0ABX1FME3</accession>
<evidence type="ECO:0000313" key="3">
    <source>
        <dbReference type="Proteomes" id="UP001515943"/>
    </source>
</evidence>
<evidence type="ECO:0000259" key="1">
    <source>
        <dbReference type="Pfam" id="PF00248"/>
    </source>
</evidence>
<gene>
    <name evidence="2" type="ORF">FXN61_25560</name>
</gene>
<feature type="domain" description="NADP-dependent oxidoreductase" evidence="1">
    <location>
        <begin position="50"/>
        <end position="303"/>
    </location>
</feature>
<dbReference type="Gene3D" id="3.20.20.100">
    <property type="entry name" value="NADP-dependent oxidoreductase domain"/>
    <property type="match status" value="1"/>
</dbReference>
<dbReference type="RefSeq" id="WP_167976642.1">
    <property type="nucleotide sequence ID" value="NZ_VSRL01000103.1"/>
</dbReference>
<evidence type="ECO:0000313" key="2">
    <source>
        <dbReference type="EMBL" id="NKE59982.1"/>
    </source>
</evidence>
<dbReference type="InterPro" id="IPR036812">
    <property type="entry name" value="NAD(P)_OxRdtase_dom_sf"/>
</dbReference>
<dbReference type="EMBL" id="VSRL01000103">
    <property type="protein sequence ID" value="NKE59982.1"/>
    <property type="molecule type" value="Genomic_DNA"/>
</dbReference>
<dbReference type="PANTHER" id="PTHR43312:SF1">
    <property type="entry name" value="NADP-DEPENDENT OXIDOREDUCTASE DOMAIN-CONTAINING PROTEIN"/>
    <property type="match status" value="1"/>
</dbReference>